<keyword evidence="1" id="KW-0812">Transmembrane</keyword>
<evidence type="ECO:0000256" key="1">
    <source>
        <dbReference type="SAM" id="Phobius"/>
    </source>
</evidence>
<name>A0ABW6BEY7_9SPHI</name>
<comment type="caution">
    <text evidence="2">The sequence shown here is derived from an EMBL/GenBank/DDBJ whole genome shotgun (WGS) entry which is preliminary data.</text>
</comment>
<feature type="transmembrane region" description="Helical" evidence="1">
    <location>
        <begin position="55"/>
        <end position="78"/>
    </location>
</feature>
<keyword evidence="1" id="KW-0472">Membrane</keyword>
<reference evidence="3" key="1">
    <citation type="journal article" date="2019" name="Int. J. Syst. Evol. Microbiol.">
        <title>The Global Catalogue of Microorganisms (GCM) 10K type strain sequencing project: providing services to taxonomists for standard genome sequencing and annotation.</title>
        <authorList>
            <consortium name="The Broad Institute Genomics Platform"/>
            <consortium name="The Broad Institute Genome Sequencing Center for Infectious Disease"/>
            <person name="Wu L."/>
            <person name="Ma J."/>
        </authorList>
    </citation>
    <scope>NUCLEOTIDE SEQUENCE [LARGE SCALE GENOMIC DNA]</scope>
    <source>
        <strain evidence="3">KCTC 22814</strain>
    </source>
</reference>
<dbReference type="Proteomes" id="UP001597525">
    <property type="component" value="Unassembled WGS sequence"/>
</dbReference>
<proteinExistence type="predicted"/>
<protein>
    <recommendedName>
        <fullName evidence="4">DUF3899 domain-containing protein</fullName>
    </recommendedName>
</protein>
<gene>
    <name evidence="2" type="ORF">ACFS7Y_04090</name>
</gene>
<evidence type="ECO:0000313" key="3">
    <source>
        <dbReference type="Proteomes" id="UP001597525"/>
    </source>
</evidence>
<evidence type="ECO:0000313" key="2">
    <source>
        <dbReference type="EMBL" id="MFD2966551.1"/>
    </source>
</evidence>
<organism evidence="2 3">
    <name type="scientific">Sphingobacterium bambusae</name>
    <dbReference type="NCBI Taxonomy" id="662858"/>
    <lineage>
        <taxon>Bacteria</taxon>
        <taxon>Pseudomonadati</taxon>
        <taxon>Bacteroidota</taxon>
        <taxon>Sphingobacteriia</taxon>
        <taxon>Sphingobacteriales</taxon>
        <taxon>Sphingobacteriaceae</taxon>
        <taxon>Sphingobacterium</taxon>
    </lineage>
</organism>
<keyword evidence="3" id="KW-1185">Reference proteome</keyword>
<evidence type="ECO:0008006" key="4">
    <source>
        <dbReference type="Google" id="ProtNLM"/>
    </source>
</evidence>
<accession>A0ABW6BEY7</accession>
<keyword evidence="1" id="KW-1133">Transmembrane helix</keyword>
<dbReference type="EMBL" id="JBHUPB010000003">
    <property type="protein sequence ID" value="MFD2966551.1"/>
    <property type="molecule type" value="Genomic_DNA"/>
</dbReference>
<sequence>MKTIALRGSWTSETAAKQTNKKFIIAALVLCLTIAFIRCGLLLQRIDFTAAVLDIGILSVLLFGILALVLAIFCSLWLQEFLWQPFKDFRKNVMNTFKQCTSWQQCILYFSVFFLLLFASLWALAIVI</sequence>
<feature type="transmembrane region" description="Helical" evidence="1">
    <location>
        <begin position="107"/>
        <end position="127"/>
    </location>
</feature>
<feature type="transmembrane region" description="Helical" evidence="1">
    <location>
        <begin position="23"/>
        <end position="43"/>
    </location>
</feature>
<dbReference type="RefSeq" id="WP_320184335.1">
    <property type="nucleotide sequence ID" value="NZ_CP138332.1"/>
</dbReference>